<reference evidence="6" key="5">
    <citation type="journal article" date="2021" name="G3 (Bethesda)">
        <title>Aegilops tauschii genome assembly Aet v5.0 features greater sequence contiguity and improved annotation.</title>
        <authorList>
            <person name="Wang L."/>
            <person name="Zhu T."/>
            <person name="Rodriguez J.C."/>
            <person name="Deal K.R."/>
            <person name="Dubcovsky J."/>
            <person name="McGuire P.E."/>
            <person name="Lux T."/>
            <person name="Spannagl M."/>
            <person name="Mayer K.F.X."/>
            <person name="Baldrich P."/>
            <person name="Meyers B.C."/>
            <person name="Huo N."/>
            <person name="Gu Y.Q."/>
            <person name="Zhou H."/>
            <person name="Devos K.M."/>
            <person name="Bennetzen J.L."/>
            <person name="Unver T."/>
            <person name="Budak H."/>
            <person name="Gulick P.J."/>
            <person name="Galiba G."/>
            <person name="Kalapos B."/>
            <person name="Nelson D.R."/>
            <person name="Li P."/>
            <person name="You F.M."/>
            <person name="Luo M.C."/>
            <person name="Dvorak J."/>
        </authorList>
    </citation>
    <scope>NUCLEOTIDE SEQUENCE [LARGE SCALE GENOMIC DNA]</scope>
    <source>
        <strain evidence="6">cv. AL8/78</strain>
    </source>
</reference>
<evidence type="ECO:0000313" key="7">
    <source>
        <dbReference type="Proteomes" id="UP000015105"/>
    </source>
</evidence>
<dbReference type="PANTHER" id="PTHR46195">
    <property type="entry name" value="HEAVY METAL-ASSOCIATED ISOPRENYLATED PLANT PROTEIN 7"/>
    <property type="match status" value="1"/>
</dbReference>
<feature type="compositionally biased region" description="Basic residues" evidence="4">
    <location>
        <begin position="54"/>
        <end position="63"/>
    </location>
</feature>
<feature type="region of interest" description="Disordered" evidence="4">
    <location>
        <begin position="54"/>
        <end position="91"/>
    </location>
</feature>
<proteinExistence type="inferred from homology"/>
<dbReference type="GO" id="GO:0046872">
    <property type="term" value="F:metal ion binding"/>
    <property type="evidence" value="ECO:0007669"/>
    <property type="project" value="UniProtKB-KW"/>
</dbReference>
<feature type="domain" description="HMA" evidence="5">
    <location>
        <begin position="195"/>
        <end position="258"/>
    </location>
</feature>
<reference evidence="6" key="3">
    <citation type="journal article" date="2017" name="Nature">
        <title>Genome sequence of the progenitor of the wheat D genome Aegilops tauschii.</title>
        <authorList>
            <person name="Luo M.C."/>
            <person name="Gu Y.Q."/>
            <person name="Puiu D."/>
            <person name="Wang H."/>
            <person name="Twardziok S.O."/>
            <person name="Deal K.R."/>
            <person name="Huo N."/>
            <person name="Zhu T."/>
            <person name="Wang L."/>
            <person name="Wang Y."/>
            <person name="McGuire P.E."/>
            <person name="Liu S."/>
            <person name="Long H."/>
            <person name="Ramasamy R.K."/>
            <person name="Rodriguez J.C."/>
            <person name="Van S.L."/>
            <person name="Yuan L."/>
            <person name="Wang Z."/>
            <person name="Xia Z."/>
            <person name="Xiao L."/>
            <person name="Anderson O.D."/>
            <person name="Ouyang S."/>
            <person name="Liang Y."/>
            <person name="Zimin A.V."/>
            <person name="Pertea G."/>
            <person name="Qi P."/>
            <person name="Bennetzen J.L."/>
            <person name="Dai X."/>
            <person name="Dawson M.W."/>
            <person name="Muller H.G."/>
            <person name="Kugler K."/>
            <person name="Rivarola-Duarte L."/>
            <person name="Spannagl M."/>
            <person name="Mayer K.F.X."/>
            <person name="Lu F.H."/>
            <person name="Bevan M.W."/>
            <person name="Leroy P."/>
            <person name="Li P."/>
            <person name="You F.M."/>
            <person name="Sun Q."/>
            <person name="Liu Z."/>
            <person name="Lyons E."/>
            <person name="Wicker T."/>
            <person name="Salzberg S.L."/>
            <person name="Devos K.M."/>
            <person name="Dvorak J."/>
        </authorList>
    </citation>
    <scope>NUCLEOTIDE SEQUENCE [LARGE SCALE GENOMIC DNA]</scope>
    <source>
        <strain evidence="6">cv. AL8/78</strain>
    </source>
</reference>
<feature type="region of interest" description="Disordered" evidence="4">
    <location>
        <begin position="278"/>
        <end position="334"/>
    </location>
</feature>
<reference evidence="7" key="1">
    <citation type="journal article" date="2014" name="Science">
        <title>Ancient hybridizations among the ancestral genomes of bread wheat.</title>
        <authorList>
            <consortium name="International Wheat Genome Sequencing Consortium,"/>
            <person name="Marcussen T."/>
            <person name="Sandve S.R."/>
            <person name="Heier L."/>
            <person name="Spannagl M."/>
            <person name="Pfeifer M."/>
            <person name="Jakobsen K.S."/>
            <person name="Wulff B.B."/>
            <person name="Steuernagel B."/>
            <person name="Mayer K.F."/>
            <person name="Olsen O.A."/>
        </authorList>
    </citation>
    <scope>NUCLEOTIDE SEQUENCE [LARGE SCALE GENOMIC DNA]</scope>
    <source>
        <strain evidence="7">cv. AL8/78</strain>
    </source>
</reference>
<evidence type="ECO:0000256" key="3">
    <source>
        <dbReference type="ARBA" id="ARBA00024045"/>
    </source>
</evidence>
<dbReference type="AlphaFoldDB" id="A0A453HIU5"/>
<name>A0A453HIU5_AEGTS</name>
<dbReference type="EnsemblPlants" id="AET4Gv20202100.4">
    <property type="protein sequence ID" value="AET4Gv20202100.4"/>
    <property type="gene ID" value="AET4Gv20202100"/>
</dbReference>
<evidence type="ECO:0000256" key="1">
    <source>
        <dbReference type="ARBA" id="ARBA00022723"/>
    </source>
</evidence>
<keyword evidence="2" id="KW-0636">Prenylation</keyword>
<evidence type="ECO:0000259" key="5">
    <source>
        <dbReference type="PROSITE" id="PS50846"/>
    </source>
</evidence>
<feature type="region of interest" description="Disordered" evidence="4">
    <location>
        <begin position="1"/>
        <end position="22"/>
    </location>
</feature>
<dbReference type="Gramene" id="AET4Gv20202100.4">
    <property type="protein sequence ID" value="AET4Gv20202100.4"/>
    <property type="gene ID" value="AET4Gv20202100"/>
</dbReference>
<feature type="compositionally biased region" description="Basic and acidic residues" evidence="4">
    <location>
        <begin position="285"/>
        <end position="334"/>
    </location>
</feature>
<sequence length="428" mass="46864">QTATRRIPWLHRPDVAPPSPSTMHPRTHIYVCTHWSAPFSDRSITNLRSRNRAHTMAKTRAKKAAAAGDARSAGKEGDKAPAKGGSDAPADGVVVSVPVHCDGCARKVRRSLLRLEGVEDVIVDHSTNTVVVTGQKALENPIMVVEAVKMKTGKKAVLLSPSPEKLPPPVKSEDTKKHGAGAPDMKKDVAEFDMEMVVVLKIELHCEDCSEEMKKRILKLKGVEEAVPHIKSSQLMVKGMVEPATLVGFIHKCTGRKAAIIRAEPLNEDTPAAAMAEETPAADANAEKQEPSDNLENKDELGVEEETKQAVNREEETETEKPSKGDVDGVEKETVVEETQGKEHLFKLPVPASLVAVAPEAEKMTAMNGLYQYNYHPAAYAYAYPHYAYQQYHQYPYAANPATYYGPCPQHYPPQTFGDQSPDACTIM</sequence>
<keyword evidence="7" id="KW-1185">Reference proteome</keyword>
<keyword evidence="2" id="KW-0449">Lipoprotein</keyword>
<accession>A0A453HIU5</accession>
<dbReference type="Proteomes" id="UP000015105">
    <property type="component" value="Chromosome 4D"/>
</dbReference>
<dbReference type="STRING" id="200361.A0A453HIU5"/>
<organism evidence="6 7">
    <name type="scientific">Aegilops tauschii subsp. strangulata</name>
    <name type="common">Goatgrass</name>
    <dbReference type="NCBI Taxonomy" id="200361"/>
    <lineage>
        <taxon>Eukaryota</taxon>
        <taxon>Viridiplantae</taxon>
        <taxon>Streptophyta</taxon>
        <taxon>Embryophyta</taxon>
        <taxon>Tracheophyta</taxon>
        <taxon>Spermatophyta</taxon>
        <taxon>Magnoliopsida</taxon>
        <taxon>Liliopsida</taxon>
        <taxon>Poales</taxon>
        <taxon>Poaceae</taxon>
        <taxon>BOP clade</taxon>
        <taxon>Pooideae</taxon>
        <taxon>Triticodae</taxon>
        <taxon>Triticeae</taxon>
        <taxon>Triticinae</taxon>
        <taxon>Aegilops</taxon>
    </lineage>
</organism>
<dbReference type="PROSITE" id="PS50846">
    <property type="entry name" value="HMA_2"/>
    <property type="match status" value="2"/>
</dbReference>
<feature type="region of interest" description="Disordered" evidence="4">
    <location>
        <begin position="159"/>
        <end position="184"/>
    </location>
</feature>
<feature type="domain" description="HMA" evidence="5">
    <location>
        <begin position="90"/>
        <end position="157"/>
    </location>
</feature>
<reference evidence="7" key="2">
    <citation type="journal article" date="2017" name="Nat. Plants">
        <title>The Aegilops tauschii genome reveals multiple impacts of transposons.</title>
        <authorList>
            <person name="Zhao G."/>
            <person name="Zou C."/>
            <person name="Li K."/>
            <person name="Wang K."/>
            <person name="Li T."/>
            <person name="Gao L."/>
            <person name="Zhang X."/>
            <person name="Wang H."/>
            <person name="Yang Z."/>
            <person name="Liu X."/>
            <person name="Jiang W."/>
            <person name="Mao L."/>
            <person name="Kong X."/>
            <person name="Jiao Y."/>
            <person name="Jia J."/>
        </authorList>
    </citation>
    <scope>NUCLEOTIDE SEQUENCE [LARGE SCALE GENOMIC DNA]</scope>
    <source>
        <strain evidence="7">cv. AL8/78</strain>
    </source>
</reference>
<evidence type="ECO:0000313" key="6">
    <source>
        <dbReference type="EnsemblPlants" id="AET4Gv20202100.4"/>
    </source>
</evidence>
<protein>
    <recommendedName>
        <fullName evidence="5">HMA domain-containing protein</fullName>
    </recommendedName>
</protein>
<dbReference type="Pfam" id="PF00403">
    <property type="entry name" value="HMA"/>
    <property type="match status" value="2"/>
</dbReference>
<evidence type="ECO:0000256" key="2">
    <source>
        <dbReference type="ARBA" id="ARBA00023289"/>
    </source>
</evidence>
<dbReference type="CDD" id="cd00371">
    <property type="entry name" value="HMA"/>
    <property type="match status" value="1"/>
</dbReference>
<feature type="compositionally biased region" description="Basic and acidic residues" evidence="4">
    <location>
        <begin position="72"/>
        <end position="81"/>
    </location>
</feature>
<evidence type="ECO:0000256" key="4">
    <source>
        <dbReference type="SAM" id="MobiDB-lite"/>
    </source>
</evidence>
<dbReference type="InterPro" id="IPR036163">
    <property type="entry name" value="HMA_dom_sf"/>
</dbReference>
<keyword evidence="1" id="KW-0479">Metal-binding</keyword>
<dbReference type="Gene3D" id="3.30.70.100">
    <property type="match status" value="2"/>
</dbReference>
<dbReference type="InterPro" id="IPR044577">
    <property type="entry name" value="HIPP4/7/8/17/18/19"/>
</dbReference>
<dbReference type="InterPro" id="IPR006121">
    <property type="entry name" value="HMA_dom"/>
</dbReference>
<dbReference type="PANTHER" id="PTHR46195:SF7">
    <property type="entry name" value="OS07G0298900 PROTEIN"/>
    <property type="match status" value="1"/>
</dbReference>
<dbReference type="SUPFAM" id="SSF55008">
    <property type="entry name" value="HMA, heavy metal-associated domain"/>
    <property type="match status" value="2"/>
</dbReference>
<reference evidence="6" key="4">
    <citation type="submission" date="2019-03" db="UniProtKB">
        <authorList>
            <consortium name="EnsemblPlants"/>
        </authorList>
    </citation>
    <scope>IDENTIFICATION</scope>
</reference>
<comment type="similarity">
    <text evidence="3">Belongs to the HIPP family.</text>
</comment>